<keyword evidence="3 9" id="KW-1003">Cell membrane</keyword>
<feature type="transmembrane region" description="Helical" evidence="9">
    <location>
        <begin position="78"/>
        <end position="97"/>
    </location>
</feature>
<organism evidence="11 12">
    <name type="scientific">Nitrosococcus wardiae</name>
    <dbReference type="NCBI Taxonomy" id="1814290"/>
    <lineage>
        <taxon>Bacteria</taxon>
        <taxon>Pseudomonadati</taxon>
        <taxon>Pseudomonadota</taxon>
        <taxon>Gammaproteobacteria</taxon>
        <taxon>Chromatiales</taxon>
        <taxon>Chromatiaceae</taxon>
        <taxon>Nitrosococcus</taxon>
    </lineage>
</organism>
<dbReference type="RefSeq" id="WP_134356874.1">
    <property type="nucleotide sequence ID" value="NZ_CP038033.1"/>
</dbReference>
<keyword evidence="11" id="KW-0449">Lipoprotein</keyword>
<dbReference type="PANTHER" id="PTHR38686:SF1">
    <property type="entry name" value="APOLIPOPROTEIN N-ACYLTRANSFERASE"/>
    <property type="match status" value="1"/>
</dbReference>
<dbReference type="Proteomes" id="UP000294325">
    <property type="component" value="Chromosome"/>
</dbReference>
<dbReference type="InterPro" id="IPR045378">
    <property type="entry name" value="LNT_N"/>
</dbReference>
<evidence type="ECO:0000256" key="3">
    <source>
        <dbReference type="ARBA" id="ARBA00022475"/>
    </source>
</evidence>
<dbReference type="Gene3D" id="3.60.110.10">
    <property type="entry name" value="Carbon-nitrogen hydrolase"/>
    <property type="match status" value="1"/>
</dbReference>
<gene>
    <name evidence="9 11" type="primary">lnt</name>
    <name evidence="11" type="ORF">E3U44_04570</name>
</gene>
<name>A0A4V1AVP6_9GAMM</name>
<evidence type="ECO:0000256" key="5">
    <source>
        <dbReference type="ARBA" id="ARBA00022692"/>
    </source>
</evidence>
<dbReference type="EMBL" id="CP038033">
    <property type="protein sequence ID" value="QBQ53865.1"/>
    <property type="molecule type" value="Genomic_DNA"/>
</dbReference>
<dbReference type="GO" id="GO:0042158">
    <property type="term" value="P:lipoprotein biosynthetic process"/>
    <property type="evidence" value="ECO:0007669"/>
    <property type="project" value="UniProtKB-UniRule"/>
</dbReference>
<feature type="transmembrane region" description="Helical" evidence="9">
    <location>
        <begin position="180"/>
        <end position="206"/>
    </location>
</feature>
<dbReference type="GO" id="GO:0005886">
    <property type="term" value="C:plasma membrane"/>
    <property type="evidence" value="ECO:0007669"/>
    <property type="project" value="UniProtKB-SubCell"/>
</dbReference>
<evidence type="ECO:0000256" key="9">
    <source>
        <dbReference type="HAMAP-Rule" id="MF_01148"/>
    </source>
</evidence>
<feature type="transmembrane region" description="Helical" evidence="9">
    <location>
        <begin position="213"/>
        <end position="234"/>
    </location>
</feature>
<comment type="subcellular location">
    <subcellularLocation>
        <location evidence="1 9">Cell membrane</location>
        <topology evidence="1 9">Multi-pass membrane protein</topology>
    </subcellularLocation>
</comment>
<dbReference type="NCBIfam" id="TIGR00546">
    <property type="entry name" value="lnt"/>
    <property type="match status" value="1"/>
</dbReference>
<keyword evidence="6 9" id="KW-1133">Transmembrane helix</keyword>
<dbReference type="InterPro" id="IPR003010">
    <property type="entry name" value="C-N_Hydrolase"/>
</dbReference>
<dbReference type="PROSITE" id="PS50263">
    <property type="entry name" value="CN_HYDROLASE"/>
    <property type="match status" value="1"/>
</dbReference>
<dbReference type="UniPathway" id="UPA00666"/>
<dbReference type="HAMAP" id="MF_01148">
    <property type="entry name" value="Lnt"/>
    <property type="match status" value="1"/>
</dbReference>
<dbReference type="PANTHER" id="PTHR38686">
    <property type="entry name" value="APOLIPOPROTEIN N-ACYLTRANSFERASE"/>
    <property type="match status" value="1"/>
</dbReference>
<evidence type="ECO:0000256" key="2">
    <source>
        <dbReference type="ARBA" id="ARBA00010065"/>
    </source>
</evidence>
<reference evidence="11 12" key="1">
    <citation type="submission" date="2019-03" db="EMBL/GenBank/DDBJ databases">
        <title>The genome sequence of Nitrosococcus wardiae strain D1FHST reveals the archetypal metabolic capacity of ammonia-oxidizing Gammaproteobacteria.</title>
        <authorList>
            <person name="Wang L."/>
            <person name="Lim C.K."/>
            <person name="Hanson T.E."/>
            <person name="Dang H."/>
            <person name="Klotz M.G."/>
        </authorList>
    </citation>
    <scope>NUCLEOTIDE SEQUENCE [LARGE SCALE GENOMIC DNA]</scope>
    <source>
        <strain evidence="11 12">D1FHS</strain>
    </source>
</reference>
<comment type="pathway">
    <text evidence="9">Protein modification; lipoprotein biosynthesis (N-acyl transfer).</text>
</comment>
<evidence type="ECO:0000256" key="4">
    <source>
        <dbReference type="ARBA" id="ARBA00022679"/>
    </source>
</evidence>
<evidence type="ECO:0000256" key="8">
    <source>
        <dbReference type="ARBA" id="ARBA00023315"/>
    </source>
</evidence>
<proteinExistence type="inferred from homology"/>
<dbReference type="Pfam" id="PF00795">
    <property type="entry name" value="CN_hydrolase"/>
    <property type="match status" value="1"/>
</dbReference>
<evidence type="ECO:0000313" key="12">
    <source>
        <dbReference type="Proteomes" id="UP000294325"/>
    </source>
</evidence>
<evidence type="ECO:0000256" key="7">
    <source>
        <dbReference type="ARBA" id="ARBA00023136"/>
    </source>
</evidence>
<comment type="catalytic activity">
    <reaction evidence="9">
        <text>N-terminal S-1,2-diacyl-sn-glyceryl-L-cysteinyl-[lipoprotein] + a glycerophospholipid = N-acyl-S-1,2-diacyl-sn-glyceryl-L-cysteinyl-[lipoprotein] + a 2-acyl-sn-glycero-3-phospholipid + H(+)</text>
        <dbReference type="Rhea" id="RHEA:48228"/>
        <dbReference type="Rhea" id="RHEA-COMP:14681"/>
        <dbReference type="Rhea" id="RHEA-COMP:14684"/>
        <dbReference type="ChEBI" id="CHEBI:15378"/>
        <dbReference type="ChEBI" id="CHEBI:136912"/>
        <dbReference type="ChEBI" id="CHEBI:140656"/>
        <dbReference type="ChEBI" id="CHEBI:140657"/>
        <dbReference type="ChEBI" id="CHEBI:140660"/>
        <dbReference type="EC" id="2.3.1.269"/>
    </reaction>
</comment>
<keyword evidence="7 9" id="KW-0472">Membrane</keyword>
<evidence type="ECO:0000256" key="6">
    <source>
        <dbReference type="ARBA" id="ARBA00022989"/>
    </source>
</evidence>
<dbReference type="EC" id="2.3.1.269" evidence="9"/>
<sequence>MGRSPEQNPSYEKVPQEKSFSVSAETKAWSGDALVLTAGLLGPLAFSPYNLYLLAIIVPALLFAACRDLSIQRAFWRGWLFGLGWFGAGVSWVYVAIHDFGYASMPLALLLTALFVAFLSLFPATLAGLVTLWFPQESRYKYLLVWPAIWVMIEWFRGWFLTGFPWLNLGYSQIESPLHGLAPILGVYGLSLAAALSAGLLLVAWYESGRRRFATLSGLGVLWGSAVLLSYVPWTMPVGKPLQTSLIQGNIPQAVKWQPEQVKSTLERYWRLTAKHWESDLIVWPESALTLFYHQVADGYLADLAAEAQAHKTDLLIGLPIFHQETGKYYNGMLSLGSRQGFYYKQHLVPFGEYVPLEEYLRGLIRFFDLPMSSFSAGPQGQPLLQAAGYPVATSICYEDAFGEEIIAALPEANLLVNATNNAWYGDSLAPHQHLQISRMRALETGRDLVRATTNGISAIIDAKGALQATTPQFQATVLTGSVQPRAGATPYVLWGNGPTLGLCLCMLAIGRYAQRSKGN</sequence>
<keyword evidence="12" id="KW-1185">Reference proteome</keyword>
<feature type="domain" description="CN hydrolase" evidence="10">
    <location>
        <begin position="247"/>
        <end position="485"/>
    </location>
</feature>
<keyword evidence="5 9" id="KW-0812">Transmembrane</keyword>
<dbReference type="SUPFAM" id="SSF56317">
    <property type="entry name" value="Carbon-nitrogen hydrolase"/>
    <property type="match status" value="1"/>
</dbReference>
<dbReference type="InterPro" id="IPR036526">
    <property type="entry name" value="C-N_Hydrolase_sf"/>
</dbReference>
<protein>
    <recommendedName>
        <fullName evidence="9">Apolipoprotein N-acyltransferase</fullName>
        <shortName evidence="9">ALP N-acyltransferase</shortName>
        <ecNumber evidence="9">2.3.1.269</ecNumber>
    </recommendedName>
</protein>
<accession>A0A4V1AVP6</accession>
<dbReference type="KEGG" id="nwr:E3U44_04570"/>
<dbReference type="GO" id="GO:0016410">
    <property type="term" value="F:N-acyltransferase activity"/>
    <property type="evidence" value="ECO:0007669"/>
    <property type="project" value="UniProtKB-UniRule"/>
</dbReference>
<dbReference type="Pfam" id="PF20154">
    <property type="entry name" value="LNT_N"/>
    <property type="match status" value="1"/>
</dbReference>
<comment type="similarity">
    <text evidence="2 9">Belongs to the CN hydrolase family. Apolipoprotein N-acyltransferase subfamily.</text>
</comment>
<evidence type="ECO:0000259" key="10">
    <source>
        <dbReference type="PROSITE" id="PS50263"/>
    </source>
</evidence>
<feature type="transmembrane region" description="Helical" evidence="9">
    <location>
        <begin position="49"/>
        <end position="66"/>
    </location>
</feature>
<dbReference type="InterPro" id="IPR004563">
    <property type="entry name" value="Apolipo_AcylTrfase"/>
</dbReference>
<evidence type="ECO:0000313" key="11">
    <source>
        <dbReference type="EMBL" id="QBQ53865.1"/>
    </source>
</evidence>
<feature type="transmembrane region" description="Helical" evidence="9">
    <location>
        <begin position="109"/>
        <end position="135"/>
    </location>
</feature>
<dbReference type="CDD" id="cd07571">
    <property type="entry name" value="ALP_N-acyl_transferase"/>
    <property type="match status" value="1"/>
</dbReference>
<keyword evidence="4 9" id="KW-0808">Transferase</keyword>
<comment type="function">
    <text evidence="9">Catalyzes the phospholipid dependent N-acylation of the N-terminal cysteine of apolipoprotein, the last step in lipoprotein maturation.</text>
</comment>
<dbReference type="AlphaFoldDB" id="A0A4V1AVP6"/>
<dbReference type="OrthoDB" id="9804277at2"/>
<evidence type="ECO:0000256" key="1">
    <source>
        <dbReference type="ARBA" id="ARBA00004651"/>
    </source>
</evidence>
<keyword evidence="8 9" id="KW-0012">Acyltransferase</keyword>
<feature type="transmembrane region" description="Helical" evidence="9">
    <location>
        <begin position="142"/>
        <end position="160"/>
    </location>
</feature>